<sequence length="420" mass="47080">MNTTITSQDSVLDVVIKTVADPAALAVLLATVFGFILPMLWIYPPIAPRPSDFLNETHTKLGQGWSRIDDANEAKLKAKASKAAFAGKAVDDASSESAASSPPTPTTPLSTGPPAINSLWIYPIKSCGGIQVQRTRRNDSMGESYVVLRYPWTEPGWAGRWAWFAAKLARGWRAVPEVEVVLPLSLPADDKARAAATYGRVRIWRDTIRALDLSAELPRSLQLYLGVSNRLGLLRIDPDHLREIYRNAPRKEEAGYQPVTGFQDAYPVHLLNRSSVRHLETVTDLDETLPDLDERRFRANIIVEGFEEYDEDTWKLVSFKPPPNSRSLLDEAKFYVCARTVRCIMPNIHPDTGKKHKREPDYALRKFRDVDEGCPRWGCLGMQLAPLFENTDKPELMELTLEAGMSVTVLQKGAHKYIKI</sequence>
<keyword evidence="4" id="KW-1185">Reference proteome</keyword>
<gene>
    <name evidence="3" type="ORF">F503_02011</name>
</gene>
<feature type="domain" description="MOSC" evidence="2">
    <location>
        <begin position="231"/>
        <end position="410"/>
    </location>
</feature>
<dbReference type="eggNOG" id="KOG2362">
    <property type="taxonomic scope" value="Eukaryota"/>
</dbReference>
<dbReference type="Proteomes" id="UP000016923">
    <property type="component" value="Unassembled WGS sequence"/>
</dbReference>
<accession>S3CAL9</accession>
<evidence type="ECO:0000256" key="1">
    <source>
        <dbReference type="SAM" id="Phobius"/>
    </source>
</evidence>
<protein>
    <submittedName>
        <fullName evidence="3">Mosc domain-containing protein</fullName>
    </submittedName>
</protein>
<dbReference type="GO" id="GO:0030170">
    <property type="term" value="F:pyridoxal phosphate binding"/>
    <property type="evidence" value="ECO:0007669"/>
    <property type="project" value="InterPro"/>
</dbReference>
<dbReference type="STRING" id="1262450.S3CAL9"/>
<dbReference type="VEuPathDB" id="FungiDB:F503_02011"/>
<dbReference type="AlphaFoldDB" id="S3CAL9"/>
<keyword evidence="1" id="KW-0812">Transmembrane</keyword>
<dbReference type="SUPFAM" id="SSF141673">
    <property type="entry name" value="MOSC N-terminal domain-like"/>
    <property type="match status" value="1"/>
</dbReference>
<dbReference type="OMA" id="VYTACRT"/>
<dbReference type="InterPro" id="IPR005302">
    <property type="entry name" value="MoCF_Sase_C"/>
</dbReference>
<reference evidence="3 4" key="1">
    <citation type="journal article" date="2013" name="BMC Genomics">
        <title>The genome and transcriptome of the pine saprophyte Ophiostoma piceae, and a comparison with the bark beetle-associated pine pathogen Grosmannia clavigera.</title>
        <authorList>
            <person name="Haridas S."/>
            <person name="Wang Y."/>
            <person name="Lim L."/>
            <person name="Massoumi Alamouti S."/>
            <person name="Jackman S."/>
            <person name="Docking R."/>
            <person name="Robertson G."/>
            <person name="Birol I."/>
            <person name="Bohlmann J."/>
            <person name="Breuil C."/>
        </authorList>
    </citation>
    <scope>NUCLEOTIDE SEQUENCE [LARGE SCALE GENOMIC DNA]</scope>
    <source>
        <strain evidence="3 4">UAMH 11346</strain>
    </source>
</reference>
<evidence type="ECO:0000259" key="2">
    <source>
        <dbReference type="PROSITE" id="PS51340"/>
    </source>
</evidence>
<dbReference type="InterPro" id="IPR011037">
    <property type="entry name" value="Pyrv_Knase-like_insert_dom_sf"/>
</dbReference>
<dbReference type="EMBL" id="KE148169">
    <property type="protein sequence ID" value="EPE03273.1"/>
    <property type="molecule type" value="Genomic_DNA"/>
</dbReference>
<dbReference type="GO" id="GO:0003824">
    <property type="term" value="F:catalytic activity"/>
    <property type="evidence" value="ECO:0007669"/>
    <property type="project" value="InterPro"/>
</dbReference>
<proteinExistence type="predicted"/>
<keyword evidence="1" id="KW-0472">Membrane</keyword>
<name>S3CAL9_OPHP1</name>
<dbReference type="HOGENOM" id="CLU_028286_7_0_1"/>
<keyword evidence="1" id="KW-1133">Transmembrane helix</keyword>
<feature type="transmembrane region" description="Helical" evidence="1">
    <location>
        <begin position="23"/>
        <end position="43"/>
    </location>
</feature>
<dbReference type="Pfam" id="PF03473">
    <property type="entry name" value="MOSC"/>
    <property type="match status" value="1"/>
</dbReference>
<evidence type="ECO:0000313" key="4">
    <source>
        <dbReference type="Proteomes" id="UP000016923"/>
    </source>
</evidence>
<organism evidence="3 4">
    <name type="scientific">Ophiostoma piceae (strain UAMH 11346)</name>
    <name type="common">Sap stain fungus</name>
    <dbReference type="NCBI Taxonomy" id="1262450"/>
    <lineage>
        <taxon>Eukaryota</taxon>
        <taxon>Fungi</taxon>
        <taxon>Dikarya</taxon>
        <taxon>Ascomycota</taxon>
        <taxon>Pezizomycotina</taxon>
        <taxon>Sordariomycetes</taxon>
        <taxon>Sordariomycetidae</taxon>
        <taxon>Ophiostomatales</taxon>
        <taxon>Ophiostomataceae</taxon>
        <taxon>Ophiostoma</taxon>
    </lineage>
</organism>
<dbReference type="PROSITE" id="PS51340">
    <property type="entry name" value="MOSC"/>
    <property type="match status" value="1"/>
</dbReference>
<evidence type="ECO:0000313" key="3">
    <source>
        <dbReference type="EMBL" id="EPE03273.1"/>
    </source>
</evidence>
<dbReference type="GO" id="GO:0030151">
    <property type="term" value="F:molybdenum ion binding"/>
    <property type="evidence" value="ECO:0007669"/>
    <property type="project" value="InterPro"/>
</dbReference>
<dbReference type="OrthoDB" id="17255at2759"/>
<dbReference type="SUPFAM" id="SSF50800">
    <property type="entry name" value="PK beta-barrel domain-like"/>
    <property type="match status" value="1"/>
</dbReference>